<dbReference type="STRING" id="13249.T1I7K4"/>
<evidence type="ECO:0000256" key="2">
    <source>
        <dbReference type="ARBA" id="ARBA00022963"/>
    </source>
</evidence>
<dbReference type="EnsemblMetazoa" id="RPRC012276-RA">
    <property type="protein sequence ID" value="RPRC012276-PA"/>
    <property type="gene ID" value="RPRC012276"/>
</dbReference>
<protein>
    <recommendedName>
        <fullName evidence="5">Mitochondrial cardiolipin hydrolase</fullName>
    </recommendedName>
    <alternativeName>
        <fullName evidence="6">Mitochondrial phospholipase</fullName>
    </alternativeName>
</protein>
<dbReference type="PROSITE" id="PS50035">
    <property type="entry name" value="PLD"/>
    <property type="match status" value="1"/>
</dbReference>
<dbReference type="Proteomes" id="UP000015103">
    <property type="component" value="Unassembled WGS sequence"/>
</dbReference>
<keyword evidence="3" id="KW-0443">Lipid metabolism</keyword>
<keyword evidence="2" id="KW-0442">Lipid degradation</keyword>
<evidence type="ECO:0000256" key="6">
    <source>
        <dbReference type="ARBA" id="ARBA00043167"/>
    </source>
</evidence>
<dbReference type="InterPro" id="IPR025202">
    <property type="entry name" value="PLD-like_dom"/>
</dbReference>
<dbReference type="Pfam" id="PF13091">
    <property type="entry name" value="PLDc_2"/>
    <property type="match status" value="1"/>
</dbReference>
<sequence>MQKNIICSSAATVLFLYPVHLYFQNFLKKKKRELERELGIDVLKVNRCLGFGIENKNNHCNHTEFSCNNLSCDIGKLCYVLNFVKRSKECVDVCIYYLTAKVFANVFIEAHRRGVRVRVIADDSNLEMTNSWISVFLREGIPVRQKISHNLMHHKFIVVDETILINGSMNFTLAGAFKNIESVLISSQPILVQQFMNCFQSMWTVLSPNN</sequence>
<name>T1I7K4_RHOPR</name>
<keyword evidence="9" id="KW-1185">Reference proteome</keyword>
<feature type="domain" description="PLD phosphodiesterase" evidence="7">
    <location>
        <begin position="148"/>
        <end position="175"/>
    </location>
</feature>
<dbReference type="InterPro" id="IPR001736">
    <property type="entry name" value="PLipase_D/transphosphatidylase"/>
</dbReference>
<dbReference type="GO" id="GO:0016891">
    <property type="term" value="F:RNA endonuclease activity producing 5'-phosphomonoesters, hydrolytic mechanism"/>
    <property type="evidence" value="ECO:0007669"/>
    <property type="project" value="TreeGrafter"/>
</dbReference>
<evidence type="ECO:0000256" key="4">
    <source>
        <dbReference type="ARBA" id="ARBA00038012"/>
    </source>
</evidence>
<evidence type="ECO:0000256" key="5">
    <source>
        <dbReference type="ARBA" id="ARBA00040549"/>
    </source>
</evidence>
<dbReference type="eggNOG" id="ENOG502RXG9">
    <property type="taxonomic scope" value="Eukaryota"/>
</dbReference>
<evidence type="ECO:0000256" key="1">
    <source>
        <dbReference type="ARBA" id="ARBA00022801"/>
    </source>
</evidence>
<dbReference type="PANTHER" id="PTHR43856:SF1">
    <property type="entry name" value="MITOCHONDRIAL CARDIOLIPIN HYDROLASE"/>
    <property type="match status" value="1"/>
</dbReference>
<dbReference type="InterPro" id="IPR051406">
    <property type="entry name" value="PLD_domain"/>
</dbReference>
<dbReference type="GO" id="GO:0005739">
    <property type="term" value="C:mitochondrion"/>
    <property type="evidence" value="ECO:0007669"/>
    <property type="project" value="TreeGrafter"/>
</dbReference>
<evidence type="ECO:0000259" key="7">
    <source>
        <dbReference type="PROSITE" id="PS50035"/>
    </source>
</evidence>
<proteinExistence type="inferred from homology"/>
<dbReference type="PANTHER" id="PTHR43856">
    <property type="entry name" value="CARDIOLIPIN HYDROLASE"/>
    <property type="match status" value="1"/>
</dbReference>
<evidence type="ECO:0000313" key="9">
    <source>
        <dbReference type="Proteomes" id="UP000015103"/>
    </source>
</evidence>
<organism evidence="8 9">
    <name type="scientific">Rhodnius prolixus</name>
    <name type="common">Triatomid bug</name>
    <dbReference type="NCBI Taxonomy" id="13249"/>
    <lineage>
        <taxon>Eukaryota</taxon>
        <taxon>Metazoa</taxon>
        <taxon>Ecdysozoa</taxon>
        <taxon>Arthropoda</taxon>
        <taxon>Hexapoda</taxon>
        <taxon>Insecta</taxon>
        <taxon>Pterygota</taxon>
        <taxon>Neoptera</taxon>
        <taxon>Paraneoptera</taxon>
        <taxon>Hemiptera</taxon>
        <taxon>Heteroptera</taxon>
        <taxon>Panheteroptera</taxon>
        <taxon>Cimicomorpha</taxon>
        <taxon>Reduviidae</taxon>
        <taxon>Triatominae</taxon>
        <taxon>Rhodnius</taxon>
    </lineage>
</organism>
<dbReference type="HOGENOM" id="CLU_080814_0_1_1"/>
<dbReference type="GO" id="GO:0034587">
    <property type="term" value="P:piRNA processing"/>
    <property type="evidence" value="ECO:0007669"/>
    <property type="project" value="TreeGrafter"/>
</dbReference>
<reference evidence="8" key="1">
    <citation type="submission" date="2015-05" db="UniProtKB">
        <authorList>
            <consortium name="EnsemblMetazoa"/>
        </authorList>
    </citation>
    <scope>IDENTIFICATION</scope>
</reference>
<keyword evidence="1" id="KW-0378">Hydrolase</keyword>
<evidence type="ECO:0000313" key="8">
    <source>
        <dbReference type="EnsemblMetazoa" id="RPRC012276-PA"/>
    </source>
</evidence>
<dbReference type="AlphaFoldDB" id="T1I7K4"/>
<dbReference type="SUPFAM" id="SSF56024">
    <property type="entry name" value="Phospholipase D/nuclease"/>
    <property type="match status" value="1"/>
</dbReference>
<dbReference type="VEuPathDB" id="VectorBase:RPRC012276"/>
<dbReference type="EMBL" id="ACPB03000182">
    <property type="status" value="NOT_ANNOTATED_CDS"/>
    <property type="molecule type" value="Genomic_DNA"/>
</dbReference>
<accession>T1I7K4</accession>
<dbReference type="GO" id="GO:0016042">
    <property type="term" value="P:lipid catabolic process"/>
    <property type="evidence" value="ECO:0007669"/>
    <property type="project" value="UniProtKB-KW"/>
</dbReference>
<comment type="similarity">
    <text evidence="4">Belongs to the phospholipase D family. MitoPLD/Zucchini subfamily.</text>
</comment>
<dbReference type="Gene3D" id="3.30.870.10">
    <property type="entry name" value="Endonuclease Chain A"/>
    <property type="match status" value="1"/>
</dbReference>
<dbReference type="SMART" id="SM00155">
    <property type="entry name" value="PLDc"/>
    <property type="match status" value="1"/>
</dbReference>
<evidence type="ECO:0000256" key="3">
    <source>
        <dbReference type="ARBA" id="ARBA00023098"/>
    </source>
</evidence>
<dbReference type="InParanoid" id="T1I7K4"/>